<dbReference type="InterPro" id="IPR051803">
    <property type="entry name" value="TA_system_RelE-like_toxin"/>
</dbReference>
<dbReference type="Gene3D" id="3.30.2310.20">
    <property type="entry name" value="RelE-like"/>
    <property type="match status" value="1"/>
</dbReference>
<sequence length="96" mass="11288">MNVKWLRKAAANLQHEYQWLYERNPIAAQNFVNEIHKLTSLLTTQPSMGRVGRVMGTRELVLHNFPYLLPYRVKSGEIQILRIFHTYREPPKVRGG</sequence>
<dbReference type="EMBL" id="NHOG01000010">
    <property type="protein sequence ID" value="OVZ80627.1"/>
    <property type="molecule type" value="Genomic_DNA"/>
</dbReference>
<keyword evidence="2" id="KW-1277">Toxin-antitoxin system</keyword>
<evidence type="ECO:0000313" key="6">
    <source>
        <dbReference type="Proteomes" id="UP000195840"/>
    </source>
</evidence>
<dbReference type="EMBL" id="CPYI01000014">
    <property type="protein sequence ID" value="CNF16000.1"/>
    <property type="molecule type" value="Genomic_DNA"/>
</dbReference>
<evidence type="ECO:0000313" key="4">
    <source>
        <dbReference type="EMBL" id="OVZ80627.1"/>
    </source>
</evidence>
<dbReference type="RefSeq" id="WP_032821092.1">
    <property type="nucleotide sequence ID" value="NZ_CABHXR010000023.1"/>
</dbReference>
<dbReference type="InterPro" id="IPR035093">
    <property type="entry name" value="RelE/ParE_toxin_dom_sf"/>
</dbReference>
<comment type="similarity">
    <text evidence="1">Belongs to the RelE toxin family.</text>
</comment>
<evidence type="ECO:0000256" key="1">
    <source>
        <dbReference type="ARBA" id="ARBA00006226"/>
    </source>
</evidence>
<dbReference type="GeneID" id="61906019"/>
<evidence type="ECO:0000313" key="5">
    <source>
        <dbReference type="Proteomes" id="UP000045824"/>
    </source>
</evidence>
<organism evidence="3 5">
    <name type="scientific">Yersinia kristensenii</name>
    <dbReference type="NCBI Taxonomy" id="28152"/>
    <lineage>
        <taxon>Bacteria</taxon>
        <taxon>Pseudomonadati</taxon>
        <taxon>Pseudomonadota</taxon>
        <taxon>Gammaproteobacteria</taxon>
        <taxon>Enterobacterales</taxon>
        <taxon>Yersiniaceae</taxon>
        <taxon>Yersinia</taxon>
    </lineage>
</organism>
<proteinExistence type="inferred from homology"/>
<protein>
    <submittedName>
        <fullName evidence="3">Plasmid stabilisation system protein</fullName>
    </submittedName>
    <submittedName>
        <fullName evidence="4">RelE/ParE family toxin</fullName>
    </submittedName>
</protein>
<dbReference type="Pfam" id="PF05016">
    <property type="entry name" value="ParE_toxin"/>
    <property type="match status" value="1"/>
</dbReference>
<dbReference type="AlphaFoldDB" id="A0A0T9LQQ8"/>
<evidence type="ECO:0000313" key="3">
    <source>
        <dbReference type="EMBL" id="CNF16000.1"/>
    </source>
</evidence>
<reference evidence="3 5" key="1">
    <citation type="submission" date="2015-03" db="EMBL/GenBank/DDBJ databases">
        <authorList>
            <person name="Murphy D."/>
        </authorList>
    </citation>
    <scope>NUCLEOTIDE SEQUENCE [LARGE SCALE GENOMIC DNA]</scope>
    <source>
        <strain evidence="3 5">FCF326</strain>
    </source>
</reference>
<keyword evidence="6" id="KW-1185">Reference proteome</keyword>
<dbReference type="Proteomes" id="UP000045824">
    <property type="component" value="Unassembled WGS sequence"/>
</dbReference>
<gene>
    <name evidence="4" type="ORF">CBW52_11155</name>
    <name evidence="3" type="ORF">ERS008491_03185</name>
</gene>
<dbReference type="PANTHER" id="PTHR33755">
    <property type="entry name" value="TOXIN PARE1-RELATED"/>
    <property type="match status" value="1"/>
</dbReference>
<name>A0A0T9LQQ8_YERKR</name>
<dbReference type="Proteomes" id="UP000195840">
    <property type="component" value="Unassembled WGS sequence"/>
</dbReference>
<dbReference type="InterPro" id="IPR007712">
    <property type="entry name" value="RelE/ParE_toxin"/>
</dbReference>
<reference evidence="4 6" key="2">
    <citation type="submission" date="2017-05" db="EMBL/GenBank/DDBJ databases">
        <title>Whole genome sequencing of Yersinia kristensenii.</title>
        <authorList>
            <person name="Campioni F."/>
        </authorList>
    </citation>
    <scope>NUCLEOTIDE SEQUENCE [LARGE SCALE GENOMIC DNA]</scope>
    <source>
        <strain evidence="4 6">CFSAN060538</strain>
    </source>
</reference>
<evidence type="ECO:0000256" key="2">
    <source>
        <dbReference type="ARBA" id="ARBA00022649"/>
    </source>
</evidence>
<accession>A0A0T9LQQ8</accession>
<dbReference type="OrthoDB" id="9798046at2"/>